<dbReference type="InterPro" id="IPR001753">
    <property type="entry name" value="Enoyl-CoA_hydra/iso"/>
</dbReference>
<dbReference type="GO" id="GO:0006635">
    <property type="term" value="P:fatty acid beta-oxidation"/>
    <property type="evidence" value="ECO:0007669"/>
    <property type="project" value="TreeGrafter"/>
</dbReference>
<comment type="pathway">
    <text evidence="1">Mycotoxin biosynthesis.</text>
</comment>
<dbReference type="PANTHER" id="PTHR11941:SF171">
    <property type="entry name" value="SD19268P"/>
    <property type="match status" value="1"/>
</dbReference>
<keyword evidence="6" id="KW-1185">Reference proteome</keyword>
<dbReference type="GO" id="GO:0005739">
    <property type="term" value="C:mitochondrion"/>
    <property type="evidence" value="ECO:0007669"/>
    <property type="project" value="TreeGrafter"/>
</dbReference>
<dbReference type="CDD" id="cd06558">
    <property type="entry name" value="crotonase-like"/>
    <property type="match status" value="1"/>
</dbReference>
<evidence type="ECO:0000256" key="2">
    <source>
        <dbReference type="ARBA" id="ARBA00005254"/>
    </source>
</evidence>
<dbReference type="FunFam" id="3.90.226.10:FF:000058">
    <property type="entry name" value="Enoyl-CoA hydratase/isomerase family protein"/>
    <property type="match status" value="1"/>
</dbReference>
<proteinExistence type="inferred from homology"/>
<dbReference type="AlphaFoldDB" id="A0A4Z1NN10"/>
<name>A0A4Z1NN10_9PEZI</name>
<dbReference type="Pfam" id="PF00378">
    <property type="entry name" value="ECH_1"/>
    <property type="match status" value="1"/>
</dbReference>
<evidence type="ECO:0000313" key="5">
    <source>
        <dbReference type="EMBL" id="TID14223.1"/>
    </source>
</evidence>
<dbReference type="PANTHER" id="PTHR11941">
    <property type="entry name" value="ENOYL-COA HYDRATASE-RELATED"/>
    <property type="match status" value="1"/>
</dbReference>
<evidence type="ECO:0000256" key="1">
    <source>
        <dbReference type="ARBA" id="ARBA00004685"/>
    </source>
</evidence>
<keyword evidence="3" id="KW-0843">Virulence</keyword>
<gene>
    <name evidence="5" type="ORF">E6O75_ATG09302</name>
</gene>
<dbReference type="Proteomes" id="UP000298493">
    <property type="component" value="Unassembled WGS sequence"/>
</dbReference>
<dbReference type="Gene3D" id="1.10.12.10">
    <property type="entry name" value="Lyase 2-enoyl-coa Hydratase, Chain A, domain 2"/>
    <property type="match status" value="1"/>
</dbReference>
<protein>
    <submittedName>
        <fullName evidence="5">Uncharacterized protein</fullName>
    </submittedName>
</protein>
<accession>A0A4Z1NN10</accession>
<organism evidence="5 6">
    <name type="scientific">Venturia nashicola</name>
    <dbReference type="NCBI Taxonomy" id="86259"/>
    <lineage>
        <taxon>Eukaryota</taxon>
        <taxon>Fungi</taxon>
        <taxon>Dikarya</taxon>
        <taxon>Ascomycota</taxon>
        <taxon>Pezizomycotina</taxon>
        <taxon>Dothideomycetes</taxon>
        <taxon>Pleosporomycetidae</taxon>
        <taxon>Venturiales</taxon>
        <taxon>Venturiaceae</taxon>
        <taxon>Venturia</taxon>
    </lineage>
</organism>
<dbReference type="EMBL" id="SNSC02000023">
    <property type="protein sequence ID" value="TID14223.1"/>
    <property type="molecule type" value="Genomic_DNA"/>
</dbReference>
<comment type="similarity">
    <text evidence="2">Belongs to the enoyl-CoA hydratase/isomerase family.</text>
</comment>
<reference evidence="5 6" key="1">
    <citation type="submission" date="2019-04" db="EMBL/GenBank/DDBJ databases">
        <title>High contiguity whole genome sequence and gene annotation resource for two Venturia nashicola isolates.</title>
        <authorList>
            <person name="Prokchorchik M."/>
            <person name="Won K."/>
            <person name="Lee Y."/>
            <person name="Choi E.D."/>
            <person name="Segonzac C."/>
            <person name="Sohn K.H."/>
        </authorList>
    </citation>
    <scope>NUCLEOTIDE SEQUENCE [LARGE SCALE GENOMIC DNA]</scope>
    <source>
        <strain evidence="5 6">PRI2</strain>
    </source>
</reference>
<keyword evidence="4" id="KW-0456">Lyase</keyword>
<dbReference type="InterPro" id="IPR029045">
    <property type="entry name" value="ClpP/crotonase-like_dom_sf"/>
</dbReference>
<dbReference type="OrthoDB" id="410701at2759"/>
<evidence type="ECO:0000313" key="6">
    <source>
        <dbReference type="Proteomes" id="UP000298493"/>
    </source>
</evidence>
<comment type="caution">
    <text evidence="5">The sequence shown here is derived from an EMBL/GenBank/DDBJ whole genome shotgun (WGS) entry which is preliminary data.</text>
</comment>
<dbReference type="GO" id="GO:0016829">
    <property type="term" value="F:lyase activity"/>
    <property type="evidence" value="ECO:0007669"/>
    <property type="project" value="UniProtKB-KW"/>
</dbReference>
<dbReference type="Gene3D" id="3.90.226.10">
    <property type="entry name" value="2-enoyl-CoA Hydratase, Chain A, domain 1"/>
    <property type="match status" value="1"/>
</dbReference>
<evidence type="ECO:0000256" key="3">
    <source>
        <dbReference type="ARBA" id="ARBA00023026"/>
    </source>
</evidence>
<evidence type="ECO:0000256" key="4">
    <source>
        <dbReference type="ARBA" id="ARBA00023239"/>
    </source>
</evidence>
<sequence length="294" mass="32288">MPPHLLPRRLAVQTILCRRMSTAPSPSITTRILEAPHTGHVKILSLNRPQARNAISRQLLQDVHHEIEIIHSEPSDGPTRALIIASSVDSAFCAGADLKERSTFTQQDTSDFLALLRKTFSRIEELPIPTLTALHAPAFGGGLELALTTHMRVFASTATVALPETRLGILPGAGGTHRLPGIIGLPRARDLILTGRRVAAPEAYFIGLCDRLVEIKEGEEGKARERVLEESIKLAMDICEGGPIAIRQALRAVNGWKRGQEAENEAYEMVVDTNDKREALLAFKEKRKPLFTGR</sequence>
<dbReference type="SUPFAM" id="SSF52096">
    <property type="entry name" value="ClpP/crotonase"/>
    <property type="match status" value="1"/>
</dbReference>
<dbReference type="STRING" id="86259.A0A4Z1NN10"/>
<dbReference type="InterPro" id="IPR014748">
    <property type="entry name" value="Enoyl-CoA_hydra_C"/>
</dbReference>